<evidence type="ECO:0000256" key="1">
    <source>
        <dbReference type="ARBA" id="ARBA00008779"/>
    </source>
</evidence>
<dbReference type="PANTHER" id="PTHR42693:SF53">
    <property type="entry name" value="ENDO-4-O-SULFATASE"/>
    <property type="match status" value="1"/>
</dbReference>
<keyword evidence="3" id="KW-0472">Membrane</keyword>
<reference evidence="5" key="1">
    <citation type="submission" date="2006-10" db="EMBL/GenBank/DDBJ databases">
        <title>Complete sequence of Solibacter usitatus Ellin6076.</title>
        <authorList>
            <consortium name="US DOE Joint Genome Institute"/>
            <person name="Copeland A."/>
            <person name="Lucas S."/>
            <person name="Lapidus A."/>
            <person name="Barry K."/>
            <person name="Detter J.C."/>
            <person name="Glavina del Rio T."/>
            <person name="Hammon N."/>
            <person name="Israni S."/>
            <person name="Dalin E."/>
            <person name="Tice H."/>
            <person name="Pitluck S."/>
            <person name="Thompson L.S."/>
            <person name="Brettin T."/>
            <person name="Bruce D."/>
            <person name="Han C."/>
            <person name="Tapia R."/>
            <person name="Gilna P."/>
            <person name="Schmutz J."/>
            <person name="Larimer F."/>
            <person name="Land M."/>
            <person name="Hauser L."/>
            <person name="Kyrpides N."/>
            <person name="Mikhailova N."/>
            <person name="Janssen P.H."/>
            <person name="Kuske C.R."/>
            <person name="Richardson P."/>
        </authorList>
    </citation>
    <scope>NUCLEOTIDE SEQUENCE</scope>
    <source>
        <strain evidence="5">Ellin6076</strain>
    </source>
</reference>
<feature type="transmembrane region" description="Helical" evidence="3">
    <location>
        <begin position="57"/>
        <end position="79"/>
    </location>
</feature>
<evidence type="ECO:0000313" key="5">
    <source>
        <dbReference type="EMBL" id="ABJ87109.1"/>
    </source>
</evidence>
<feature type="transmembrane region" description="Helical" evidence="3">
    <location>
        <begin position="181"/>
        <end position="201"/>
    </location>
</feature>
<dbReference type="HOGENOM" id="CLU_390235_0_0_0"/>
<feature type="transmembrane region" description="Helical" evidence="3">
    <location>
        <begin position="213"/>
        <end position="235"/>
    </location>
</feature>
<gene>
    <name evidence="5" type="ordered locus">Acid_6183</name>
</gene>
<evidence type="ECO:0000256" key="3">
    <source>
        <dbReference type="SAM" id="Phobius"/>
    </source>
</evidence>
<feature type="transmembrane region" description="Helical" evidence="3">
    <location>
        <begin position="12"/>
        <end position="37"/>
    </location>
</feature>
<dbReference type="STRING" id="234267.Acid_6183"/>
<feature type="transmembrane region" description="Helical" evidence="3">
    <location>
        <begin position="120"/>
        <end position="137"/>
    </location>
</feature>
<dbReference type="CDD" id="cd16148">
    <property type="entry name" value="sulfatase_like"/>
    <property type="match status" value="1"/>
</dbReference>
<feature type="transmembrane region" description="Helical" evidence="3">
    <location>
        <begin position="149"/>
        <end position="169"/>
    </location>
</feature>
<dbReference type="InterPro" id="IPR050738">
    <property type="entry name" value="Sulfatase"/>
</dbReference>
<keyword evidence="3" id="KW-0812">Transmembrane</keyword>
<organism evidence="5">
    <name type="scientific">Solibacter usitatus (strain Ellin6076)</name>
    <dbReference type="NCBI Taxonomy" id="234267"/>
    <lineage>
        <taxon>Bacteria</taxon>
        <taxon>Pseudomonadati</taxon>
        <taxon>Acidobacteriota</taxon>
        <taxon>Terriglobia</taxon>
        <taxon>Bryobacterales</taxon>
        <taxon>Solibacteraceae</taxon>
        <taxon>Candidatus Solibacter</taxon>
    </lineage>
</organism>
<dbReference type="InterPro" id="IPR000917">
    <property type="entry name" value="Sulfatase_N"/>
</dbReference>
<dbReference type="AlphaFoldDB" id="Q01TB1"/>
<evidence type="ECO:0000256" key="2">
    <source>
        <dbReference type="ARBA" id="ARBA00022801"/>
    </source>
</evidence>
<proteinExistence type="inferred from homology"/>
<dbReference type="EMBL" id="CP000473">
    <property type="protein sequence ID" value="ABJ87109.1"/>
    <property type="molecule type" value="Genomic_DNA"/>
</dbReference>
<keyword evidence="2" id="KW-0378">Hydrolase</keyword>
<dbReference type="OrthoDB" id="127813at2"/>
<name>Q01TB1_SOLUE</name>
<protein>
    <submittedName>
        <fullName evidence="5">Sulfatase</fullName>
    </submittedName>
</protein>
<accession>Q01TB1</accession>
<dbReference type="InterPro" id="IPR017850">
    <property type="entry name" value="Alkaline_phosphatase_core_sf"/>
</dbReference>
<feature type="domain" description="Sulfatase N-terminal" evidence="4">
    <location>
        <begin position="253"/>
        <end position="585"/>
    </location>
</feature>
<dbReference type="InParanoid" id="Q01TB1"/>
<dbReference type="Pfam" id="PF00884">
    <property type="entry name" value="Sulfatase"/>
    <property type="match status" value="1"/>
</dbReference>
<comment type="similarity">
    <text evidence="1">Belongs to the sulfatase family.</text>
</comment>
<dbReference type="SUPFAM" id="SSF53649">
    <property type="entry name" value="Alkaline phosphatase-like"/>
    <property type="match status" value="1"/>
</dbReference>
<dbReference type="KEGG" id="sus:Acid_6183"/>
<sequence length="707" mass="77354">MPRIKNCADYVLRGALHGIAAWSAYAVVEFVFTSVLFRLTRPYSVFTPWHWHLTGLLLLGYLVTGPVLGALGGLVVWGFRDAETVRQRPDRVLELTASLSLLLAFLINEIVSQGMLHDGLFLQLSALAFIALIIAAFRSLTWMDRPGLLTNYWVVSGLLLGLGQLFTLMETGTASQLGANVSMGTQVLRVILLATLALAWWAGRGGRFAANRWITNGSITLGVALLAGSFALSMAGQSGVHAASPTLAGASRPNIVLIVIDTVRADHVSAFGYDRENSPNLKRLAADGVTYTNTASAADITLTSHASLFTGMYPSWHGSYCSPPEALYGRELSKQYPTLAELLQAGGYQTIGVGANLYLRSDFGLERGFDEFTIPRPVPMLPDLTHYLLRRTMRRGLSFAVDTAQFDRLYSLGEDIDAGLFSTLQHRTKPGAPLFVFLNYMDAHFPYVPPAPYNTAYPGKIARITQDDLDEEQSQISHGKGLPPTYAPHCISQYDGGIAYMDAQIGKVVDWLKRENAYDNTMIVVASDHGESFGERDRVGHANSSYQNLLHVPLLVKYPRGANHGVESRAVSLIDVAPTILGVAQTPIPKTMQGVPLTGADSSRSIYAETYPCPVMQPPVCPGGCTTKAIFTWPYKYISSSNGKRELFDLSADPNELRSLYVQQQERAAQMDAALTAWKKALPTQTRQTKEVDPEKLKQLKGLGYIQ</sequence>
<dbReference type="eggNOG" id="COG3119">
    <property type="taxonomic scope" value="Bacteria"/>
</dbReference>
<dbReference type="GO" id="GO:0004065">
    <property type="term" value="F:arylsulfatase activity"/>
    <property type="evidence" value="ECO:0007669"/>
    <property type="project" value="TreeGrafter"/>
</dbReference>
<dbReference type="PANTHER" id="PTHR42693">
    <property type="entry name" value="ARYLSULFATASE FAMILY MEMBER"/>
    <property type="match status" value="1"/>
</dbReference>
<feature type="transmembrane region" description="Helical" evidence="3">
    <location>
        <begin position="91"/>
        <end position="108"/>
    </location>
</feature>
<evidence type="ECO:0000259" key="4">
    <source>
        <dbReference type="Pfam" id="PF00884"/>
    </source>
</evidence>
<dbReference type="Gene3D" id="3.40.720.10">
    <property type="entry name" value="Alkaline Phosphatase, subunit A"/>
    <property type="match status" value="1"/>
</dbReference>
<keyword evidence="3" id="KW-1133">Transmembrane helix</keyword>